<feature type="region of interest" description="Disordered" evidence="5">
    <location>
        <begin position="262"/>
        <end position="291"/>
    </location>
</feature>
<dbReference type="Proteomes" id="UP001279734">
    <property type="component" value="Unassembled WGS sequence"/>
</dbReference>
<dbReference type="Pfam" id="PF03479">
    <property type="entry name" value="PCC"/>
    <property type="match status" value="1"/>
</dbReference>
<dbReference type="InterPro" id="IPR005175">
    <property type="entry name" value="PPC_dom"/>
</dbReference>
<evidence type="ECO:0000256" key="2">
    <source>
        <dbReference type="ARBA" id="ARBA00023125"/>
    </source>
</evidence>
<reference evidence="7" key="1">
    <citation type="submission" date="2023-05" db="EMBL/GenBank/DDBJ databases">
        <title>Nepenthes gracilis genome sequencing.</title>
        <authorList>
            <person name="Fukushima K."/>
        </authorList>
    </citation>
    <scope>NUCLEOTIDE SEQUENCE</scope>
    <source>
        <strain evidence="7">SING2019-196</strain>
    </source>
</reference>
<comment type="function">
    <text evidence="4">Transcription factor that specifically binds AT-rich DNA sequences related to the nuclear matrix attachment regions (MARs).</text>
</comment>
<name>A0AAD3P748_NEPGR</name>
<evidence type="ECO:0000256" key="3">
    <source>
        <dbReference type="ARBA" id="ARBA00023163"/>
    </source>
</evidence>
<dbReference type="Gene3D" id="3.30.1330.80">
    <property type="entry name" value="Hypothetical protein, similar to alpha- acetolactate decarboxylase, domain 2"/>
    <property type="match status" value="1"/>
</dbReference>
<keyword evidence="1 4" id="KW-0805">Transcription regulation</keyword>
<feature type="region of interest" description="Disordered" evidence="5">
    <location>
        <begin position="69"/>
        <end position="91"/>
    </location>
</feature>
<evidence type="ECO:0000259" key="6">
    <source>
        <dbReference type="PROSITE" id="PS51742"/>
    </source>
</evidence>
<dbReference type="PROSITE" id="PS51742">
    <property type="entry name" value="PPC"/>
    <property type="match status" value="1"/>
</dbReference>
<evidence type="ECO:0000313" key="7">
    <source>
        <dbReference type="EMBL" id="GMG99587.1"/>
    </source>
</evidence>
<keyword evidence="3 4" id="KW-0804">Transcription</keyword>
<dbReference type="InterPro" id="IPR039605">
    <property type="entry name" value="AHL"/>
</dbReference>
<organism evidence="7 8">
    <name type="scientific">Nepenthes gracilis</name>
    <name type="common">Slender pitcher plant</name>
    <dbReference type="NCBI Taxonomy" id="150966"/>
    <lineage>
        <taxon>Eukaryota</taxon>
        <taxon>Viridiplantae</taxon>
        <taxon>Streptophyta</taxon>
        <taxon>Embryophyta</taxon>
        <taxon>Tracheophyta</taxon>
        <taxon>Spermatophyta</taxon>
        <taxon>Magnoliopsida</taxon>
        <taxon>eudicotyledons</taxon>
        <taxon>Gunneridae</taxon>
        <taxon>Pentapetalae</taxon>
        <taxon>Caryophyllales</taxon>
        <taxon>Nepenthaceae</taxon>
        <taxon>Nepenthes</taxon>
    </lineage>
</organism>
<proteinExistence type="predicted"/>
<keyword evidence="4" id="KW-0539">Nucleus</keyword>
<keyword evidence="2 4" id="KW-0238">DNA-binding</keyword>
<sequence length="366" mass="37982">MELNETGLSSFYHPHQPPSSTLNPTAGPVTTAGVTADSPARNGLLPNHGNGSSEGTNLAVLYPHSVAGKAPTAPVETARRKRGRPRKYDTPEAAAAAKRAAASSLSSPSTVKKKKQAFFGSPYSFASYKKSQLASIGNAGQGFTPHVITVDAGEDVAQKIMLFMQQTKRELCVLSASGSVCNASLRQPATSGGNITYGGHFDIITLSGSYVRSDLGGRAGGLSACLSSTDGQIVGGGVGGPLIAAGPVEVIVCTFLFDPKKDASSGIKGDASASTLPSPVPTSTTTYTPVIEPSGRYPGTGADDHQNISGNPFMVQPQGMHAPPSRSTDWRDGLNMRSGIDFDFMGRTTHGGHDSPENVDYDQMPD</sequence>
<accession>A0AAD3P748</accession>
<protein>
    <recommendedName>
        <fullName evidence="4">AT-hook motif nuclear-localized protein</fullName>
    </recommendedName>
</protein>
<feature type="region of interest" description="Disordered" evidence="5">
    <location>
        <begin position="345"/>
        <end position="366"/>
    </location>
</feature>
<dbReference type="EMBL" id="BSYO01000001">
    <property type="protein sequence ID" value="GMG99587.1"/>
    <property type="molecule type" value="Genomic_DNA"/>
</dbReference>
<feature type="compositionally biased region" description="Acidic residues" evidence="5">
    <location>
        <begin position="357"/>
        <end position="366"/>
    </location>
</feature>
<dbReference type="AlphaFoldDB" id="A0AAD3P748"/>
<comment type="subcellular location">
    <subcellularLocation>
        <location evidence="4">Nucleus</location>
    </subcellularLocation>
</comment>
<evidence type="ECO:0000256" key="5">
    <source>
        <dbReference type="SAM" id="MobiDB-lite"/>
    </source>
</evidence>
<dbReference type="CDD" id="cd11378">
    <property type="entry name" value="DUF296"/>
    <property type="match status" value="1"/>
</dbReference>
<feature type="compositionally biased region" description="Low complexity" evidence="5">
    <location>
        <begin position="24"/>
        <end position="36"/>
    </location>
</feature>
<dbReference type="GO" id="GO:0003680">
    <property type="term" value="F:minor groove of adenine-thymine-rich DNA binding"/>
    <property type="evidence" value="ECO:0007669"/>
    <property type="project" value="UniProtKB-UniRule"/>
</dbReference>
<gene>
    <name evidence="7" type="ORF">Nepgr_001427</name>
</gene>
<evidence type="ECO:0000256" key="4">
    <source>
        <dbReference type="RuleBase" id="RU367031"/>
    </source>
</evidence>
<comment type="domain">
    <text evidence="4">The PPC domain mediates interactions between AHL proteins.</text>
</comment>
<evidence type="ECO:0000256" key="1">
    <source>
        <dbReference type="ARBA" id="ARBA00023015"/>
    </source>
</evidence>
<dbReference type="GO" id="GO:0005634">
    <property type="term" value="C:nucleus"/>
    <property type="evidence" value="ECO:0007669"/>
    <property type="project" value="UniProtKB-SubCell"/>
</dbReference>
<dbReference type="SUPFAM" id="SSF117856">
    <property type="entry name" value="AF0104/ALDC/Ptd012-like"/>
    <property type="match status" value="1"/>
</dbReference>
<comment type="caution">
    <text evidence="7">The sequence shown here is derived from an EMBL/GenBank/DDBJ whole genome shotgun (WGS) entry which is preliminary data.</text>
</comment>
<evidence type="ECO:0000313" key="8">
    <source>
        <dbReference type="Proteomes" id="UP001279734"/>
    </source>
</evidence>
<feature type="region of interest" description="Disordered" evidence="5">
    <location>
        <begin position="1"/>
        <end position="57"/>
    </location>
</feature>
<dbReference type="PANTHER" id="PTHR31500">
    <property type="entry name" value="AT-HOOK MOTIF NUCLEAR-LOCALIZED PROTEIN 9"/>
    <property type="match status" value="1"/>
</dbReference>
<dbReference type="PANTHER" id="PTHR31500:SF68">
    <property type="entry name" value="AT-HOOK MOTIF NUCLEAR-LOCALIZED PROTEIN 14"/>
    <property type="match status" value="1"/>
</dbReference>
<keyword evidence="8" id="KW-1185">Reference proteome</keyword>
<feature type="compositionally biased region" description="Low complexity" evidence="5">
    <location>
        <begin position="272"/>
        <end position="289"/>
    </location>
</feature>
<feature type="domain" description="PPC" evidence="6">
    <location>
        <begin position="139"/>
        <end position="276"/>
    </location>
</feature>